<dbReference type="EMBL" id="FQXG01000003">
    <property type="protein sequence ID" value="SHH63881.1"/>
    <property type="molecule type" value="Genomic_DNA"/>
</dbReference>
<accession>A0A1M5ULP3</accession>
<organism evidence="1 2">
    <name type="scientific">Ferrimonas marina</name>
    <dbReference type="NCBI Taxonomy" id="299255"/>
    <lineage>
        <taxon>Bacteria</taxon>
        <taxon>Pseudomonadati</taxon>
        <taxon>Pseudomonadota</taxon>
        <taxon>Gammaproteobacteria</taxon>
        <taxon>Alteromonadales</taxon>
        <taxon>Ferrimonadaceae</taxon>
        <taxon>Ferrimonas</taxon>
    </lineage>
</organism>
<reference evidence="1 2" key="1">
    <citation type="submission" date="2016-11" db="EMBL/GenBank/DDBJ databases">
        <authorList>
            <person name="Jaros S."/>
            <person name="Januszkiewicz K."/>
            <person name="Wedrychowicz H."/>
        </authorList>
    </citation>
    <scope>NUCLEOTIDE SEQUENCE [LARGE SCALE GENOMIC DNA]</scope>
    <source>
        <strain evidence="1 2">DSM 16917</strain>
    </source>
</reference>
<protein>
    <submittedName>
        <fullName evidence="1">Uncharacterized protein</fullName>
    </submittedName>
</protein>
<dbReference type="Proteomes" id="UP000184268">
    <property type="component" value="Unassembled WGS sequence"/>
</dbReference>
<sequence>MASDLLQAFVDQTNKDSALLFEDSGYEFQLGDYTYTKKENDIIAIFPDGPAADEAFRKYQASAAPLCHEDASVEYASAMFTLDEDGDASLTSITPTMVKAPHPDWPNHKIVIYNPEGVQLTGVALAQQLAAFNVVLSTEMFEDLREHISTRHQKQYRHPPGTLKILEQARNTLTANSYLNDHCARLNSFRIGLSSIKEIADAIKSLAISEPTKADLLRRGVQQFHKNQQSVERAH</sequence>
<gene>
    <name evidence="1" type="ORF">SAMN02745129_2628</name>
</gene>
<evidence type="ECO:0000313" key="2">
    <source>
        <dbReference type="Proteomes" id="UP000184268"/>
    </source>
</evidence>
<dbReference type="STRING" id="299255.SAMN02745129_2628"/>
<proteinExistence type="predicted"/>
<evidence type="ECO:0000313" key="1">
    <source>
        <dbReference type="EMBL" id="SHH63881.1"/>
    </source>
</evidence>
<dbReference type="RefSeq" id="WP_067654980.1">
    <property type="nucleotide sequence ID" value="NZ_FQXG01000003.1"/>
</dbReference>
<keyword evidence="2" id="KW-1185">Reference proteome</keyword>
<name>A0A1M5ULP3_9GAMM</name>
<dbReference type="AlphaFoldDB" id="A0A1M5ULP3"/>